<dbReference type="STRING" id="572480.Arnit_0195"/>
<dbReference type="InterPro" id="IPR036390">
    <property type="entry name" value="WH_DNA-bd_sf"/>
</dbReference>
<keyword evidence="2" id="KW-1185">Reference proteome</keyword>
<dbReference type="OrthoDB" id="2083529at2"/>
<accession>D5V4C9</accession>
<sequence>MDKVTLIDDNIDIGIKFRNRTVGPELNLVYDYIDNISNNFKHKTNNLAIFIEPLVDTTYPDIVLLEYSPNSIDNWNDIRNKLEKNDIKLLSIIKQFESITSESLHKRTNITHKNLLFSLENLLDSGLIDRKKEKWTIKSMKEIFCVKKIISVEAKINQLDNLLHQADINNWFSSESYALSSVKKPQKKTLNKFIDYGIGLHSLQDKKVLELTKAKKQSIPNNYITWMFNEWVGRYISQR</sequence>
<dbReference type="InterPro" id="IPR008848">
    <property type="entry name" value="Plasmid_regulator_arc"/>
</dbReference>
<dbReference type="eggNOG" id="COG0640">
    <property type="taxonomic scope" value="Bacteria"/>
</dbReference>
<dbReference type="RefSeq" id="WP_013134007.1">
    <property type="nucleotide sequence ID" value="NC_014166.1"/>
</dbReference>
<dbReference type="EMBL" id="CP001999">
    <property type="protein sequence ID" value="ADG91862.1"/>
    <property type="molecule type" value="Genomic_DNA"/>
</dbReference>
<gene>
    <name evidence="1" type="ordered locus">Arnit_0195</name>
</gene>
<dbReference type="SUPFAM" id="SSF46785">
    <property type="entry name" value="Winged helix' DNA-binding domain"/>
    <property type="match status" value="1"/>
</dbReference>
<dbReference type="HOGENOM" id="CLU_1155363_0_0_7"/>
<evidence type="ECO:0000313" key="1">
    <source>
        <dbReference type="EMBL" id="ADG91862.1"/>
    </source>
</evidence>
<reference evidence="1 2" key="1">
    <citation type="journal article" date="2010" name="Stand. Genomic Sci.">
        <title>Complete genome sequence of Arcobacter nitrofigilis type strain (CI).</title>
        <authorList>
            <person name="Pati A."/>
            <person name="Gronow S."/>
            <person name="Lapidus A."/>
            <person name="Copeland A."/>
            <person name="Glavina Del Rio T."/>
            <person name="Nolan M."/>
            <person name="Lucas S."/>
            <person name="Tice H."/>
            <person name="Cheng J.F."/>
            <person name="Han C."/>
            <person name="Chertkov O."/>
            <person name="Bruce D."/>
            <person name="Tapia R."/>
            <person name="Goodwin L."/>
            <person name="Pitluck S."/>
            <person name="Liolios K."/>
            <person name="Ivanova N."/>
            <person name="Mavromatis K."/>
            <person name="Chen A."/>
            <person name="Palaniappan K."/>
            <person name="Land M."/>
            <person name="Hauser L."/>
            <person name="Chang Y.J."/>
            <person name="Jeffries C.D."/>
            <person name="Detter J.C."/>
            <person name="Rohde M."/>
            <person name="Goker M."/>
            <person name="Bristow J."/>
            <person name="Eisen J.A."/>
            <person name="Markowitz V."/>
            <person name="Hugenholtz P."/>
            <person name="Klenk H.P."/>
            <person name="Kyrpides N.C."/>
        </authorList>
    </citation>
    <scope>NUCLEOTIDE SEQUENCE [LARGE SCALE GENOMIC DNA]</scope>
    <source>
        <strain evidence="2">ATCC 33309 / DSM 7299 / CCUG 15893 / LMG 7604 / NCTC 12251 / CI</strain>
    </source>
</reference>
<dbReference type="KEGG" id="ant:Arnit_0195"/>
<dbReference type="Pfam" id="PF05584">
    <property type="entry name" value="Sulfolobus_pRN"/>
    <property type="match status" value="1"/>
</dbReference>
<organism evidence="1 2">
    <name type="scientific">Arcobacter nitrofigilis (strain ATCC 33309 / DSM 7299 / CCUG 15893 / LMG 7604 / NCTC 12251 / CI)</name>
    <name type="common">Campylobacter nitrofigilis</name>
    <dbReference type="NCBI Taxonomy" id="572480"/>
    <lineage>
        <taxon>Bacteria</taxon>
        <taxon>Pseudomonadati</taxon>
        <taxon>Campylobacterota</taxon>
        <taxon>Epsilonproteobacteria</taxon>
        <taxon>Campylobacterales</taxon>
        <taxon>Arcobacteraceae</taxon>
        <taxon>Arcobacter</taxon>
    </lineage>
</organism>
<protein>
    <submittedName>
        <fullName evidence="1">Uncharacterized protein</fullName>
    </submittedName>
</protein>
<proteinExistence type="predicted"/>
<evidence type="ECO:0000313" key="2">
    <source>
        <dbReference type="Proteomes" id="UP000000939"/>
    </source>
</evidence>
<dbReference type="Proteomes" id="UP000000939">
    <property type="component" value="Chromosome"/>
</dbReference>
<name>D5V4C9_ARCNC</name>
<dbReference type="AlphaFoldDB" id="D5V4C9"/>